<proteinExistence type="inferred from homology"/>
<dbReference type="InterPro" id="IPR050081">
    <property type="entry name" value="Ile-tRNA_ligase"/>
</dbReference>
<keyword evidence="7 10" id="KW-0030">Aminoacyl-tRNA synthetase</keyword>
<dbReference type="SUPFAM" id="SSF52374">
    <property type="entry name" value="Nucleotidylyl transferase"/>
    <property type="match status" value="1"/>
</dbReference>
<dbReference type="PANTHER" id="PTHR42765">
    <property type="entry name" value="SOLEUCYL-TRNA SYNTHETASE"/>
    <property type="match status" value="1"/>
</dbReference>
<dbReference type="FunFam" id="3.40.50.620:FF:000152">
    <property type="entry name" value="Isoleucine--tRNA ligase"/>
    <property type="match status" value="1"/>
</dbReference>
<organism evidence="13 14">
    <name type="scientific">Hujiaoplasma nucleasis</name>
    <dbReference type="NCBI Taxonomy" id="2725268"/>
    <lineage>
        <taxon>Bacteria</taxon>
        <taxon>Bacillati</taxon>
        <taxon>Mycoplasmatota</taxon>
        <taxon>Mollicutes</taxon>
        <taxon>Candidatus Izemoplasmatales</taxon>
        <taxon>Hujiaoplasmataceae</taxon>
        <taxon>Hujiaoplasma</taxon>
    </lineage>
</organism>
<dbReference type="AlphaFoldDB" id="A0A7L6N068"/>
<keyword evidence="2 10" id="KW-0963">Cytoplasm</keyword>
<dbReference type="GO" id="GO:0008270">
    <property type="term" value="F:zinc ion binding"/>
    <property type="evidence" value="ECO:0007669"/>
    <property type="project" value="UniProtKB-UniRule"/>
</dbReference>
<dbReference type="SUPFAM" id="SSF50677">
    <property type="entry name" value="ValRS/IleRS/LeuRS editing domain"/>
    <property type="match status" value="1"/>
</dbReference>
<dbReference type="InterPro" id="IPR001412">
    <property type="entry name" value="aa-tRNA-synth_I_CS"/>
</dbReference>
<dbReference type="PRINTS" id="PR00984">
    <property type="entry name" value="TRNASYNTHILE"/>
</dbReference>
<dbReference type="GO" id="GO:0004822">
    <property type="term" value="F:isoleucine-tRNA ligase activity"/>
    <property type="evidence" value="ECO:0007669"/>
    <property type="project" value="UniProtKB-UniRule"/>
</dbReference>
<feature type="short sequence motif" description="'KMSKS' region" evidence="10">
    <location>
        <begin position="597"/>
        <end position="601"/>
    </location>
</feature>
<dbReference type="GO" id="GO:0005524">
    <property type="term" value="F:ATP binding"/>
    <property type="evidence" value="ECO:0007669"/>
    <property type="project" value="UniProtKB-UniRule"/>
</dbReference>
<dbReference type="InterPro" id="IPR013155">
    <property type="entry name" value="M/V/L/I-tRNA-synth_anticd-bd"/>
</dbReference>
<feature type="binding site" evidence="10">
    <location>
        <position position="556"/>
    </location>
    <ligand>
        <name>L-isoleucyl-5'-AMP</name>
        <dbReference type="ChEBI" id="CHEBI:178002"/>
    </ligand>
</feature>
<feature type="domain" description="Aminoacyl-tRNA synthetase class Ia" evidence="11">
    <location>
        <begin position="31"/>
        <end position="636"/>
    </location>
</feature>
<dbReference type="CDD" id="cd07960">
    <property type="entry name" value="Anticodon_Ia_Ile_BEm"/>
    <property type="match status" value="1"/>
</dbReference>
<keyword evidence="10" id="KW-0862">Zinc</keyword>
<gene>
    <name evidence="10 13" type="primary">ileS</name>
    <name evidence="13" type="ORF">HF295_01650</name>
</gene>
<evidence type="ECO:0000259" key="11">
    <source>
        <dbReference type="Pfam" id="PF00133"/>
    </source>
</evidence>
<comment type="catalytic activity">
    <reaction evidence="9 10">
        <text>tRNA(Ile) + L-isoleucine + ATP = L-isoleucyl-tRNA(Ile) + AMP + diphosphate</text>
        <dbReference type="Rhea" id="RHEA:11060"/>
        <dbReference type="Rhea" id="RHEA-COMP:9666"/>
        <dbReference type="Rhea" id="RHEA-COMP:9695"/>
        <dbReference type="ChEBI" id="CHEBI:30616"/>
        <dbReference type="ChEBI" id="CHEBI:33019"/>
        <dbReference type="ChEBI" id="CHEBI:58045"/>
        <dbReference type="ChEBI" id="CHEBI:78442"/>
        <dbReference type="ChEBI" id="CHEBI:78528"/>
        <dbReference type="ChEBI" id="CHEBI:456215"/>
        <dbReference type="EC" id="6.1.1.5"/>
    </reaction>
</comment>
<dbReference type="Proteomes" id="UP000512167">
    <property type="component" value="Chromosome"/>
</dbReference>
<feature type="binding site" evidence="10">
    <location>
        <position position="902"/>
    </location>
    <ligand>
        <name>Zn(2+)</name>
        <dbReference type="ChEBI" id="CHEBI:29105"/>
    </ligand>
</feature>
<feature type="binding site" evidence="10">
    <location>
        <position position="600"/>
    </location>
    <ligand>
        <name>ATP</name>
        <dbReference type="ChEBI" id="CHEBI:30616"/>
    </ligand>
</feature>
<dbReference type="GO" id="GO:0002161">
    <property type="term" value="F:aminoacyl-tRNA deacylase activity"/>
    <property type="evidence" value="ECO:0007669"/>
    <property type="project" value="InterPro"/>
</dbReference>
<dbReference type="InterPro" id="IPR002301">
    <property type="entry name" value="Ile-tRNA-ligase"/>
</dbReference>
<dbReference type="SUPFAM" id="SSF47323">
    <property type="entry name" value="Anticodon-binding domain of a subclass of class I aminoacyl-tRNA synthetases"/>
    <property type="match status" value="1"/>
</dbReference>
<evidence type="ECO:0000313" key="13">
    <source>
        <dbReference type="EMBL" id="QLY39633.1"/>
    </source>
</evidence>
<dbReference type="CDD" id="cd00818">
    <property type="entry name" value="IleRS_core"/>
    <property type="match status" value="1"/>
</dbReference>
<comment type="similarity">
    <text evidence="1 10">Belongs to the class-I aminoacyl-tRNA synthetase family. IleS type 1 subfamily.</text>
</comment>
<dbReference type="EC" id="6.1.1.5" evidence="10"/>
<evidence type="ECO:0000256" key="6">
    <source>
        <dbReference type="ARBA" id="ARBA00022917"/>
    </source>
</evidence>
<dbReference type="Gene3D" id="1.10.10.830">
    <property type="entry name" value="Ile-tRNA synthetase CP2 domain-like"/>
    <property type="match status" value="1"/>
</dbReference>
<comment type="subunit">
    <text evidence="10">Monomer.</text>
</comment>
<protein>
    <recommendedName>
        <fullName evidence="10">Isoleucine--tRNA ligase</fullName>
        <ecNumber evidence="10">6.1.1.5</ecNumber>
    </recommendedName>
    <alternativeName>
        <fullName evidence="10">Isoleucyl-tRNA synthetase</fullName>
        <shortName evidence="10">IleRS</shortName>
    </alternativeName>
</protein>
<feature type="binding site" evidence="10">
    <location>
        <position position="889"/>
    </location>
    <ligand>
        <name>Zn(2+)</name>
        <dbReference type="ChEBI" id="CHEBI:29105"/>
    </ligand>
</feature>
<dbReference type="GO" id="GO:0005829">
    <property type="term" value="C:cytosol"/>
    <property type="evidence" value="ECO:0007669"/>
    <property type="project" value="TreeGrafter"/>
</dbReference>
<keyword evidence="3 10" id="KW-0436">Ligase</keyword>
<dbReference type="NCBIfam" id="TIGR00392">
    <property type="entry name" value="ileS"/>
    <property type="match status" value="1"/>
</dbReference>
<dbReference type="InterPro" id="IPR023585">
    <property type="entry name" value="Ile-tRNA-ligase_type1"/>
</dbReference>
<dbReference type="InterPro" id="IPR014729">
    <property type="entry name" value="Rossmann-like_a/b/a_fold"/>
</dbReference>
<dbReference type="GO" id="GO:0006428">
    <property type="term" value="P:isoleucyl-tRNA aminoacylation"/>
    <property type="evidence" value="ECO:0007669"/>
    <property type="project" value="UniProtKB-UniRule"/>
</dbReference>
<comment type="subcellular location">
    <subcellularLocation>
        <location evidence="10">Cytoplasm</location>
    </subcellularLocation>
</comment>
<evidence type="ECO:0000256" key="4">
    <source>
        <dbReference type="ARBA" id="ARBA00022741"/>
    </source>
</evidence>
<evidence type="ECO:0000256" key="8">
    <source>
        <dbReference type="ARBA" id="ARBA00025217"/>
    </source>
</evidence>
<comment type="domain">
    <text evidence="10">IleRS has two distinct active sites: one for aminoacylation and one for editing. The misactivated valine is translocated from the active site to the editing site, which sterically excludes the correctly activated isoleucine. The single editing site contains two valyl binding pockets, one specific for each substrate (Val-AMP or Val-tRNA(Ile)).</text>
</comment>
<dbReference type="Pfam" id="PF00133">
    <property type="entry name" value="tRNA-synt_1"/>
    <property type="match status" value="1"/>
</dbReference>
<evidence type="ECO:0000256" key="2">
    <source>
        <dbReference type="ARBA" id="ARBA00022490"/>
    </source>
</evidence>
<reference evidence="13 14" key="1">
    <citation type="submission" date="2020-04" db="EMBL/GenBank/DDBJ databases">
        <authorList>
            <person name="Zheng R.K."/>
            <person name="Sun C.M."/>
        </authorList>
    </citation>
    <scope>NUCLEOTIDE SEQUENCE [LARGE SCALE GENOMIC DNA]</scope>
    <source>
        <strain evidence="14">zrk29</strain>
    </source>
</reference>
<dbReference type="InterPro" id="IPR009080">
    <property type="entry name" value="tRNAsynth_Ia_anticodon-bd"/>
</dbReference>
<keyword evidence="5 10" id="KW-0067">ATP-binding</keyword>
<comment type="function">
    <text evidence="8 10">Catalyzes the attachment of isoleucine to tRNA(Ile). As IleRS can inadvertently accommodate and process structurally similar amino acids such as valine, to avoid such errors it has two additional distinct tRNA(Ile)-dependent editing activities. One activity is designated as 'pretransfer' editing and involves the hydrolysis of activated Val-AMP. The other activity is designated 'posttransfer' editing and involves deacylation of mischarged Val-tRNA(Ile).</text>
</comment>
<evidence type="ECO:0000256" key="1">
    <source>
        <dbReference type="ARBA" id="ARBA00006887"/>
    </source>
</evidence>
<feature type="domain" description="Methionyl/Valyl/Leucyl/Isoleucyl-tRNA synthetase anticodon-binding" evidence="12">
    <location>
        <begin position="680"/>
        <end position="832"/>
    </location>
</feature>
<evidence type="ECO:0000313" key="14">
    <source>
        <dbReference type="Proteomes" id="UP000512167"/>
    </source>
</evidence>
<sequence length="912" mass="105377">MEKKDFKDSLLIPKTDFPMRGNLGKKEPVIQSEWEKKDLYNLVLNKNKDYPQFFLHDGPPYANGSIHAGHALNKILKDFIVRYKNMNGFKAPYLPGWDTHGLPIENALTKNKKVNRKKMNLADFRNLCKDYALEQIDIQRQQFKRLGVLGEWEKPYVTLDKDYEAAQYRVFNQMVKKGLIYKGLKPVYWSPSSETALAEAEIEYKDVVSPSIYVSMEAKDTKDKLPKHTHFVVWTTTPWTIPANLAIAVGPEIEYTLIKTDGKHYLVARERLEALQDILDWRQVTKVQNIFGWELEHMTYKHPLYDRISPVILGDHVTTEDGTGLVHTAPGHGEEDFIVGQKYDLEVYCPVDEQGLMTKEAGKRFAGMYVEDANEEIIKALFEEKSLLGKFDITHSYPHDWRTKQPVIFRATPQWFASIEIIKDEILKEIQTIEWYPSWGNVRLSNMIKDRGSWCISRQRTWGVPIPAFYTEKGTAILDPKVIDHFADIVEKEGSNAWYTKEVKDLLPPGYTHPDSPNNIFRKETDIMDVWFDSGSSHHGGMLDRGYGYPADIYIEGSDQYRGWFNSSLITGVATTGKAPYKTLVSHGFVLDGEGKKMSKSMGNVVDPNKIADTLGSDILRLWVSSVDYQADVRLSNDLIKQVSESYRKIRNTMKFLLGNLFDYNDLKDRRDFKELNDVDQYVLYRNNELIKEVKDAYDTYRFDLVYRKITNYVTFLSSFYLDPAKDVLYIEKADSIERRNIQTVIFKVLDTMVRLLTPIIPHTCSEVYEYIPNIEHLEDAYLLDMPKVEELDFEHIELMEDFTYLREDVLKALENARNEKIIGKSLNAHLVLYPKSRTKTLLEKLNINLAQAFIVSKLDIRHTGFGKHKGKDISMDVLPAEGHTCDRCWQVVDQVNKDGICPRCESVVESL</sequence>
<evidence type="ECO:0000256" key="5">
    <source>
        <dbReference type="ARBA" id="ARBA00022840"/>
    </source>
</evidence>
<feature type="binding site" evidence="10">
    <location>
        <position position="886"/>
    </location>
    <ligand>
        <name>Zn(2+)</name>
        <dbReference type="ChEBI" id="CHEBI:29105"/>
    </ligand>
</feature>
<evidence type="ECO:0000256" key="9">
    <source>
        <dbReference type="ARBA" id="ARBA00048359"/>
    </source>
</evidence>
<dbReference type="Pfam" id="PF08264">
    <property type="entry name" value="Anticodon_1"/>
    <property type="match status" value="1"/>
</dbReference>
<evidence type="ECO:0000256" key="7">
    <source>
        <dbReference type="ARBA" id="ARBA00023146"/>
    </source>
</evidence>
<dbReference type="EMBL" id="CP051151">
    <property type="protein sequence ID" value="QLY39633.1"/>
    <property type="molecule type" value="Genomic_DNA"/>
</dbReference>
<dbReference type="PANTHER" id="PTHR42765:SF1">
    <property type="entry name" value="ISOLEUCINE--TRNA LIGASE, MITOCHONDRIAL"/>
    <property type="match status" value="1"/>
</dbReference>
<feature type="binding site" evidence="10">
    <location>
        <position position="905"/>
    </location>
    <ligand>
        <name>Zn(2+)</name>
        <dbReference type="ChEBI" id="CHEBI:29105"/>
    </ligand>
</feature>
<dbReference type="PROSITE" id="PS00178">
    <property type="entry name" value="AA_TRNA_LIGASE_I"/>
    <property type="match status" value="1"/>
</dbReference>
<dbReference type="GO" id="GO:0000049">
    <property type="term" value="F:tRNA binding"/>
    <property type="evidence" value="ECO:0007669"/>
    <property type="project" value="InterPro"/>
</dbReference>
<dbReference type="InterPro" id="IPR002300">
    <property type="entry name" value="aa-tRNA-synth_Ia"/>
</dbReference>
<comment type="cofactor">
    <cofactor evidence="10">
        <name>Zn(2+)</name>
        <dbReference type="ChEBI" id="CHEBI:29105"/>
    </cofactor>
    <text evidence="10">Binds 1 zinc ion per subunit.</text>
</comment>
<dbReference type="RefSeq" id="WP_312032111.1">
    <property type="nucleotide sequence ID" value="NZ_CP051151.1"/>
</dbReference>
<accession>A0A7L6N068</accession>
<dbReference type="HAMAP" id="MF_02002">
    <property type="entry name" value="Ile_tRNA_synth_type1"/>
    <property type="match status" value="1"/>
</dbReference>
<feature type="short sequence motif" description="'HIGH' region" evidence="10">
    <location>
        <begin position="60"/>
        <end position="70"/>
    </location>
</feature>
<evidence type="ECO:0000259" key="12">
    <source>
        <dbReference type="Pfam" id="PF08264"/>
    </source>
</evidence>
<dbReference type="Gene3D" id="1.10.730.20">
    <property type="match status" value="1"/>
</dbReference>
<evidence type="ECO:0000256" key="10">
    <source>
        <dbReference type="HAMAP-Rule" id="MF_02002"/>
    </source>
</evidence>
<dbReference type="KEGG" id="tbk:HF295_01650"/>
<keyword evidence="10" id="KW-0479">Metal-binding</keyword>
<keyword evidence="14" id="KW-1185">Reference proteome</keyword>
<name>A0A7L6N068_9MOLU</name>
<keyword evidence="4 10" id="KW-0547">Nucleotide-binding</keyword>
<dbReference type="InterPro" id="IPR009008">
    <property type="entry name" value="Val/Leu/Ile-tRNA-synth_edit"/>
</dbReference>
<dbReference type="InterPro" id="IPR033708">
    <property type="entry name" value="Anticodon_Ile_BEm"/>
</dbReference>
<evidence type="ECO:0000256" key="3">
    <source>
        <dbReference type="ARBA" id="ARBA00022598"/>
    </source>
</evidence>
<keyword evidence="6 10" id="KW-0648">Protein biosynthesis</keyword>
<dbReference type="Gene3D" id="3.40.50.620">
    <property type="entry name" value="HUPs"/>
    <property type="match status" value="2"/>
</dbReference>